<reference evidence="2 3" key="1">
    <citation type="journal article" date="2015" name="Genome Announc.">
        <title>Draft Genome Sequences of Leptospira santarosai Strains U160, U164, and U233, Isolated from Asymptomatic Cattle.</title>
        <authorList>
            <person name="Kremer F.S."/>
            <person name="Eslabao M.R."/>
            <person name="Provisor M."/>
            <person name="Woloski R.D."/>
            <person name="Ramires O.V."/>
            <person name="Moreno L.Z."/>
            <person name="Moreno A.M."/>
            <person name="Hamond C."/>
            <person name="Lilenbaum W."/>
            <person name="Dellagostin O.A."/>
        </authorList>
    </citation>
    <scope>NUCLEOTIDE SEQUENCE [LARGE SCALE GENOMIC DNA]</scope>
    <source>
        <strain evidence="2 3">U160</strain>
    </source>
</reference>
<gene>
    <name evidence="2" type="ORF">XB16_2743</name>
</gene>
<feature type="domain" description="Double-GTPase 2" evidence="1">
    <location>
        <begin position="88"/>
        <end position="317"/>
    </location>
</feature>
<sequence length="352" mass="40169">MTVEVRERKCNNPDCTVTTSGICSDGHKPVESCPNFGKDFLQLNSISSNENDEQSKEDLTHDDSSIFYSGELLNSEEVEKLLRQKPVIFISIIGDRDSGKTTFISSLYERFRRGMFAGYLFSGSSTLIGFERSLHYSRIASRSSKIDTPRTLHSDGLRYFHLSLCSKNNLGERLEILLSDRAGETYRNARNNTNLIAELKEIPRSDRILLLLDGARIINLEERADALQSTRQMIRALIDNNALDNTSNVQILTTKIDLISAHLDNNAISQLLEEFKKKLILDFGNKIKNLTFFDISARDPSKKFELLYGVERLLLDWVSSNNQAQESKLRKIEFYTQYDLLFLKSKMNVSLL</sequence>
<dbReference type="Gene3D" id="3.40.50.300">
    <property type="entry name" value="P-loop containing nucleotide triphosphate hydrolases"/>
    <property type="match status" value="1"/>
</dbReference>
<dbReference type="EMBL" id="CP027843">
    <property type="protein sequence ID" value="AVQ13047.1"/>
    <property type="molecule type" value="Genomic_DNA"/>
</dbReference>
<protein>
    <recommendedName>
        <fullName evidence="1">Double-GTPase 2 domain-containing protein</fullName>
    </recommendedName>
</protein>
<dbReference type="InterPro" id="IPR045528">
    <property type="entry name" value="DO-GTPase2"/>
</dbReference>
<proteinExistence type="predicted"/>
<dbReference type="Proteomes" id="UP000033961">
    <property type="component" value="Chromosome I"/>
</dbReference>
<name>A0A2P1QWD8_9LEPT</name>
<accession>A0A2P1QWD8</accession>
<evidence type="ECO:0000313" key="2">
    <source>
        <dbReference type="EMBL" id="AVQ13047.1"/>
    </source>
</evidence>
<dbReference type="Pfam" id="PF19993">
    <property type="entry name" value="DO-GTPase2"/>
    <property type="match status" value="1"/>
</dbReference>
<evidence type="ECO:0000313" key="3">
    <source>
        <dbReference type="Proteomes" id="UP000033961"/>
    </source>
</evidence>
<evidence type="ECO:0000259" key="1">
    <source>
        <dbReference type="Pfam" id="PF19993"/>
    </source>
</evidence>
<dbReference type="InterPro" id="IPR027417">
    <property type="entry name" value="P-loop_NTPase"/>
</dbReference>
<dbReference type="SUPFAM" id="SSF52540">
    <property type="entry name" value="P-loop containing nucleoside triphosphate hydrolases"/>
    <property type="match status" value="1"/>
</dbReference>
<dbReference type="AlphaFoldDB" id="A0A2P1QWD8"/>
<organism evidence="2 3">
    <name type="scientific">Leptospira santarosai</name>
    <dbReference type="NCBI Taxonomy" id="28183"/>
    <lineage>
        <taxon>Bacteria</taxon>
        <taxon>Pseudomonadati</taxon>
        <taxon>Spirochaetota</taxon>
        <taxon>Spirochaetia</taxon>
        <taxon>Leptospirales</taxon>
        <taxon>Leptospiraceae</taxon>
        <taxon>Leptospira</taxon>
    </lineage>
</organism>